<keyword evidence="1" id="KW-1133">Transmembrane helix</keyword>
<reference evidence="2 3" key="1">
    <citation type="submission" date="2019-08" db="EMBL/GenBank/DDBJ databases">
        <title>Deep-cultivation of Planctomycetes and their phenomic and genomic characterization uncovers novel biology.</title>
        <authorList>
            <person name="Wiegand S."/>
            <person name="Jogler M."/>
            <person name="Boedeker C."/>
            <person name="Pinto D."/>
            <person name="Vollmers J."/>
            <person name="Rivas-Marin E."/>
            <person name="Kohn T."/>
            <person name="Peeters S.H."/>
            <person name="Heuer A."/>
            <person name="Rast P."/>
            <person name="Oberbeckmann S."/>
            <person name="Bunk B."/>
            <person name="Jeske O."/>
            <person name="Meyerdierks A."/>
            <person name="Storesund J.E."/>
            <person name="Kallscheuer N."/>
            <person name="Luecker S."/>
            <person name="Lage O.M."/>
            <person name="Pohl T."/>
            <person name="Merkel B.J."/>
            <person name="Hornburger P."/>
            <person name="Mueller R.-W."/>
            <person name="Bruemmer F."/>
            <person name="Labrenz M."/>
            <person name="Spormann A.M."/>
            <person name="Op den Camp H."/>
            <person name="Overmann J."/>
            <person name="Amann R."/>
            <person name="Jetten M.S.M."/>
            <person name="Mascher T."/>
            <person name="Medema M.H."/>
            <person name="Devos D.P."/>
            <person name="Kaster A.-K."/>
            <person name="Ovreas L."/>
            <person name="Rohde M."/>
            <person name="Galperin M.Y."/>
            <person name="Jogler C."/>
        </authorList>
    </citation>
    <scope>NUCLEOTIDE SEQUENCE [LARGE SCALE GENOMIC DNA]</scope>
    <source>
        <strain evidence="2 3">Pr1d</strain>
    </source>
</reference>
<feature type="transmembrane region" description="Helical" evidence="1">
    <location>
        <begin position="6"/>
        <end position="24"/>
    </location>
</feature>
<protein>
    <submittedName>
        <fullName evidence="2">Uncharacterized protein</fullName>
    </submittedName>
</protein>
<dbReference type="EMBL" id="CP042913">
    <property type="protein sequence ID" value="QEG34490.1"/>
    <property type="molecule type" value="Genomic_DNA"/>
</dbReference>
<organism evidence="2 3">
    <name type="scientific">Bythopirellula goksoeyrii</name>
    <dbReference type="NCBI Taxonomy" id="1400387"/>
    <lineage>
        <taxon>Bacteria</taxon>
        <taxon>Pseudomonadati</taxon>
        <taxon>Planctomycetota</taxon>
        <taxon>Planctomycetia</taxon>
        <taxon>Pirellulales</taxon>
        <taxon>Lacipirellulaceae</taxon>
        <taxon>Bythopirellula</taxon>
    </lineage>
</organism>
<keyword evidence="1" id="KW-0472">Membrane</keyword>
<evidence type="ECO:0000313" key="3">
    <source>
        <dbReference type="Proteomes" id="UP000323917"/>
    </source>
</evidence>
<keyword evidence="1" id="KW-0812">Transmembrane</keyword>
<evidence type="ECO:0000313" key="2">
    <source>
        <dbReference type="EMBL" id="QEG34490.1"/>
    </source>
</evidence>
<dbReference type="Proteomes" id="UP000323917">
    <property type="component" value="Chromosome"/>
</dbReference>
<dbReference type="KEGG" id="bgok:Pr1d_17700"/>
<proteinExistence type="predicted"/>
<sequence>MTLIELMVVVVILTTLVAGVLPLVSPNNDARKIREASRGLKTFLMMAQAEAARTGRPVGVGFRESSIGSGAAIEAYQLAVPPEYSGGSPDSRVGVQEITDYLSNNSLSSSQTRYGPTDEIINGNDGEDFRALYGARLYVVTPKYATTAADEPLPPGMIRVGDVIKVAGKQFKIVDDKRNAQETSASGANFLDPRQNPNGYENRLICVWLDEASQGQGKVPPLANPSTGERYIIERQPASDNALGVSAQPSFQLPAGMAIDFNGSGIESGGLPLFFIDEPGSPTPTVPNTAGVMFSPNGGIESVWYKGTEIKAVDRVFFLVGRGENTALGKPLNYDETNCPWYVGMQYSDDQLQEKREQINWLNPESRWLMIEPAGNRLKVVENAVFDPRTDEFQGEMRQLASEMKEKRIVADVARIVQIEHAHELAHGLDHDHGGGQ</sequence>
<dbReference type="AlphaFoldDB" id="A0A5B9QA63"/>
<accession>A0A5B9QA63</accession>
<keyword evidence="3" id="KW-1185">Reference proteome</keyword>
<evidence type="ECO:0000256" key="1">
    <source>
        <dbReference type="SAM" id="Phobius"/>
    </source>
</evidence>
<gene>
    <name evidence="2" type="ORF">Pr1d_17700</name>
</gene>
<name>A0A5B9QA63_9BACT</name>
<dbReference type="Gene3D" id="3.30.700.10">
    <property type="entry name" value="Glycoprotein, Type 4 Pilin"/>
    <property type="match status" value="1"/>
</dbReference>
<dbReference type="InterPro" id="IPR045584">
    <property type="entry name" value="Pilin-like"/>
</dbReference>
<dbReference type="SUPFAM" id="SSF54523">
    <property type="entry name" value="Pili subunits"/>
    <property type="match status" value="1"/>
</dbReference>